<keyword evidence="12" id="KW-1185">Reference proteome</keyword>
<dbReference type="PANTHER" id="PTHR33203">
    <property type="entry name" value="OLEOSIN"/>
    <property type="match status" value="1"/>
</dbReference>
<comment type="function">
    <text evidence="1">May have a structural role to stabilize the lipid body during desiccation of the seed by preventing coalescence of the oil. Probably interacts with both lipid and phospholipid moieties of lipid bodies. May also provide recognition signals for specific lipase anchorage in lipolysis during seedling growth.</text>
</comment>
<feature type="region of interest" description="Disordered" evidence="9">
    <location>
        <begin position="1"/>
        <end position="23"/>
    </location>
</feature>
<dbReference type="EMBL" id="CAMGYJ010000010">
    <property type="protein sequence ID" value="CAI0547148.1"/>
    <property type="molecule type" value="Genomic_DNA"/>
</dbReference>
<proteinExistence type="inferred from homology"/>
<keyword evidence="6 10" id="KW-0812">Transmembrane</keyword>
<dbReference type="GO" id="GO:0050826">
    <property type="term" value="P:response to freezing"/>
    <property type="evidence" value="ECO:0007669"/>
    <property type="project" value="TreeGrafter"/>
</dbReference>
<evidence type="ECO:0000256" key="4">
    <source>
        <dbReference type="ARBA" id="ARBA00010858"/>
    </source>
</evidence>
<protein>
    <recommendedName>
        <fullName evidence="13">Oleosin</fullName>
    </recommendedName>
</protein>
<evidence type="ECO:0000256" key="6">
    <source>
        <dbReference type="ARBA" id="ARBA00022692"/>
    </source>
</evidence>
<name>A0AAV0QPJ3_9ROSI</name>
<evidence type="ECO:0008006" key="13">
    <source>
        <dbReference type="Google" id="ProtNLM"/>
    </source>
</evidence>
<evidence type="ECO:0000256" key="2">
    <source>
        <dbReference type="ARBA" id="ARBA00004141"/>
    </source>
</evidence>
<evidence type="ECO:0000256" key="9">
    <source>
        <dbReference type="SAM" id="MobiDB-lite"/>
    </source>
</evidence>
<dbReference type="Proteomes" id="UP001154282">
    <property type="component" value="Unassembled WGS sequence"/>
</dbReference>
<accession>A0AAV0QPJ3</accession>
<evidence type="ECO:0000313" key="12">
    <source>
        <dbReference type="Proteomes" id="UP001154282"/>
    </source>
</evidence>
<evidence type="ECO:0000256" key="10">
    <source>
        <dbReference type="SAM" id="Phobius"/>
    </source>
</evidence>
<dbReference type="PANTHER" id="PTHR33203:SF44">
    <property type="entry name" value="OLEOSIN 20.3 KDA"/>
    <property type="match status" value="1"/>
</dbReference>
<dbReference type="GO" id="GO:0016020">
    <property type="term" value="C:membrane"/>
    <property type="evidence" value="ECO:0007669"/>
    <property type="project" value="UniProtKB-SubCell"/>
</dbReference>
<dbReference type="InterPro" id="IPR000136">
    <property type="entry name" value="Oleosin"/>
</dbReference>
<feature type="compositionally biased region" description="Basic and acidic residues" evidence="9">
    <location>
        <begin position="1"/>
        <end position="10"/>
    </location>
</feature>
<dbReference type="Pfam" id="PF01277">
    <property type="entry name" value="Oleosin"/>
    <property type="match status" value="1"/>
</dbReference>
<keyword evidence="7 10" id="KW-1133">Transmembrane helix</keyword>
<organism evidence="11 12">
    <name type="scientific">Linum tenue</name>
    <dbReference type="NCBI Taxonomy" id="586396"/>
    <lineage>
        <taxon>Eukaryota</taxon>
        <taxon>Viridiplantae</taxon>
        <taxon>Streptophyta</taxon>
        <taxon>Embryophyta</taxon>
        <taxon>Tracheophyta</taxon>
        <taxon>Spermatophyta</taxon>
        <taxon>Magnoliopsida</taxon>
        <taxon>eudicotyledons</taxon>
        <taxon>Gunneridae</taxon>
        <taxon>Pentapetalae</taxon>
        <taxon>rosids</taxon>
        <taxon>fabids</taxon>
        <taxon>Malpighiales</taxon>
        <taxon>Linaceae</taxon>
        <taxon>Linum</taxon>
    </lineage>
</organism>
<gene>
    <name evidence="11" type="ORF">LITE_LOCUS44253</name>
</gene>
<evidence type="ECO:0000256" key="5">
    <source>
        <dbReference type="ARBA" id="ARBA00022677"/>
    </source>
</evidence>
<keyword evidence="8 10" id="KW-0472">Membrane</keyword>
<sequence>CRRHDEEHAAGARTFHTADSSRGHTPPLGGFLLLVAGLVFAATLIGLAVATPVFVICSPVIVPAALAIGMAVMGFLTSGAFRITALSWMANYICRTRVGAVVPEQMELRGGPRMCVREMGNWGIVWTWREREREFLVGKFFRRTSSPEKNFPATVLIL</sequence>
<feature type="non-terminal residue" evidence="11">
    <location>
        <position position="1"/>
    </location>
</feature>
<feature type="transmembrane region" description="Helical" evidence="10">
    <location>
        <begin position="31"/>
        <end position="54"/>
    </location>
</feature>
<keyword evidence="5" id="KW-0551">Lipid droplet</keyword>
<evidence type="ECO:0000256" key="7">
    <source>
        <dbReference type="ARBA" id="ARBA00022989"/>
    </source>
</evidence>
<evidence type="ECO:0000313" key="11">
    <source>
        <dbReference type="EMBL" id="CAI0547148.1"/>
    </source>
</evidence>
<comment type="similarity">
    <text evidence="4">Belongs to the oleosin family.</text>
</comment>
<feature type="transmembrane region" description="Helical" evidence="10">
    <location>
        <begin position="60"/>
        <end position="81"/>
    </location>
</feature>
<dbReference type="GO" id="GO:0010344">
    <property type="term" value="P:seed oilbody biogenesis"/>
    <property type="evidence" value="ECO:0007669"/>
    <property type="project" value="TreeGrafter"/>
</dbReference>
<dbReference type="GO" id="GO:0019915">
    <property type="term" value="P:lipid storage"/>
    <property type="evidence" value="ECO:0007669"/>
    <property type="project" value="TreeGrafter"/>
</dbReference>
<dbReference type="GO" id="GO:0012511">
    <property type="term" value="C:monolayer-surrounded lipid storage body"/>
    <property type="evidence" value="ECO:0007669"/>
    <property type="project" value="InterPro"/>
</dbReference>
<reference evidence="11" key="1">
    <citation type="submission" date="2022-08" db="EMBL/GenBank/DDBJ databases">
        <authorList>
            <person name="Gutierrez-Valencia J."/>
        </authorList>
    </citation>
    <scope>NUCLEOTIDE SEQUENCE</scope>
</reference>
<comment type="subcellular location">
    <subcellularLocation>
        <location evidence="3">Lipid droplet</location>
    </subcellularLocation>
    <subcellularLocation>
        <location evidence="2">Membrane</location>
        <topology evidence="2">Multi-pass membrane protein</topology>
    </subcellularLocation>
</comment>
<evidence type="ECO:0000256" key="8">
    <source>
        <dbReference type="ARBA" id="ARBA00023136"/>
    </source>
</evidence>
<evidence type="ECO:0000256" key="1">
    <source>
        <dbReference type="ARBA" id="ARBA00002582"/>
    </source>
</evidence>
<evidence type="ECO:0000256" key="3">
    <source>
        <dbReference type="ARBA" id="ARBA00004502"/>
    </source>
</evidence>
<dbReference type="AlphaFoldDB" id="A0AAV0QPJ3"/>
<comment type="caution">
    <text evidence="11">The sequence shown here is derived from an EMBL/GenBank/DDBJ whole genome shotgun (WGS) entry which is preliminary data.</text>
</comment>